<proteinExistence type="predicted"/>
<name>A0ABY4CAY5_9BACT</name>
<protein>
    <recommendedName>
        <fullName evidence="3">Peptidase M48 domain-containing protein</fullName>
    </recommendedName>
</protein>
<accession>A0ABY4CAY5</accession>
<keyword evidence="2" id="KW-1185">Reference proteome</keyword>
<gene>
    <name evidence="1" type="ORF">MNR06_03945</name>
</gene>
<dbReference type="EMBL" id="CP093442">
    <property type="protein sequence ID" value="UOF02105.1"/>
    <property type="molecule type" value="Genomic_DNA"/>
</dbReference>
<evidence type="ECO:0000313" key="2">
    <source>
        <dbReference type="Proteomes" id="UP000830116"/>
    </source>
</evidence>
<evidence type="ECO:0008006" key="3">
    <source>
        <dbReference type="Google" id="ProtNLM"/>
    </source>
</evidence>
<dbReference type="Proteomes" id="UP000830116">
    <property type="component" value="Chromosome"/>
</dbReference>
<organism evidence="1 2">
    <name type="scientific">Bdellovibrio reynosensis</name>
    <dbReference type="NCBI Taxonomy" id="2835041"/>
    <lineage>
        <taxon>Bacteria</taxon>
        <taxon>Pseudomonadati</taxon>
        <taxon>Bdellovibrionota</taxon>
        <taxon>Bdellovibrionia</taxon>
        <taxon>Bdellovibrionales</taxon>
        <taxon>Pseudobdellovibrionaceae</taxon>
        <taxon>Bdellovibrio</taxon>
    </lineage>
</organism>
<sequence length="294" mass="32133">MTKSTLSRVLAGIALVATLGFTHKVSDSKTMCAGFVPENNLNIPVGLFSTGGITEKQFNDVLDRLERLYKADVERLGDKLRINRLWSDGTVNASAQRSGNTQILNMYGGLARHPATNVEGFALVACHEFGHHNGGAPKSASMWGSWATNEGGSDYFASLKCLRRFFAEDDNAAILKDLDLDPVADAACTAQWPNEQDRLICLRTSLAGQSVANLFQALRKETTAPNFGTPDKRTVTRTNDAHPETQCRLDTYFAGMLCTVSETDPVNKDDYKAGSCYAPRDSIGVRPRCWFAAK</sequence>
<reference evidence="1" key="1">
    <citation type="submission" date="2022-03" db="EMBL/GenBank/DDBJ databases">
        <title>Genome Identification and Characterization of new species Bdellovibrio reynosense LBG001 sp. nov. from a Mexico soil sample.</title>
        <authorList>
            <person name="Camilli A."/>
            <person name="Ajao Y."/>
            <person name="Guo X."/>
        </authorList>
    </citation>
    <scope>NUCLEOTIDE SEQUENCE</scope>
    <source>
        <strain evidence="1">LBG001</strain>
    </source>
</reference>
<evidence type="ECO:0000313" key="1">
    <source>
        <dbReference type="EMBL" id="UOF02105.1"/>
    </source>
</evidence>
<dbReference type="RefSeq" id="WP_243538797.1">
    <property type="nucleotide sequence ID" value="NZ_CP093442.1"/>
</dbReference>